<sequence length="200" mass="22988">MKSFQAPEQLRKQEDLAEGLRTLHETWGDPEYSWVVGGSTSLLVQGVELAEPPRDIDVYADMEMAKKLHLKPPGRMTDVQLQDRNGIYSSLLSHYQVHRFSVELVGDFQVLPPDASYRMEVEHVLIPYAPCLLLDEARIYLTPLSHELIFNIFRGREDRYEPIAATMKSDLQAHRPVLDLIQRRNSMTVKQCKLLESLLS</sequence>
<reference evidence="1 2" key="1">
    <citation type="submission" date="2023-07" db="EMBL/GenBank/DDBJ databases">
        <title>Paenibacillus sp. JX-17 nov. isolated from soil.</title>
        <authorList>
            <person name="Wan Y."/>
            <person name="Liu B."/>
        </authorList>
    </citation>
    <scope>NUCLEOTIDE SEQUENCE [LARGE SCALE GENOMIC DNA]</scope>
    <source>
        <strain evidence="1 2">JX-17</strain>
    </source>
</reference>
<comment type="caution">
    <text evidence="1">The sequence shown here is derived from an EMBL/GenBank/DDBJ whole genome shotgun (WGS) entry which is preliminary data.</text>
</comment>
<dbReference type="SUPFAM" id="SSF81301">
    <property type="entry name" value="Nucleotidyltransferase"/>
    <property type="match status" value="1"/>
</dbReference>
<protein>
    <recommendedName>
        <fullName evidence="3">Nucleotidyl transferase AbiEii/AbiGii toxin family protein</fullName>
    </recommendedName>
</protein>
<dbReference type="InterPro" id="IPR043519">
    <property type="entry name" value="NT_sf"/>
</dbReference>
<dbReference type="Proteomes" id="UP001240171">
    <property type="component" value="Unassembled WGS sequence"/>
</dbReference>
<evidence type="ECO:0000313" key="1">
    <source>
        <dbReference type="EMBL" id="MDO7905086.1"/>
    </source>
</evidence>
<gene>
    <name evidence="1" type="ORF">Q5741_01500</name>
</gene>
<evidence type="ECO:0000313" key="2">
    <source>
        <dbReference type="Proteomes" id="UP001240171"/>
    </source>
</evidence>
<dbReference type="RefSeq" id="WP_305022272.1">
    <property type="nucleotide sequence ID" value="NZ_JAUQTB010000001.1"/>
</dbReference>
<accession>A0ABT9C771</accession>
<dbReference type="Gene3D" id="3.30.460.40">
    <property type="match status" value="1"/>
</dbReference>
<evidence type="ECO:0008006" key="3">
    <source>
        <dbReference type="Google" id="ProtNLM"/>
    </source>
</evidence>
<keyword evidence="2" id="KW-1185">Reference proteome</keyword>
<proteinExistence type="predicted"/>
<organism evidence="1 2">
    <name type="scientific">Paenibacillus lacisoli</name>
    <dbReference type="NCBI Taxonomy" id="3064525"/>
    <lineage>
        <taxon>Bacteria</taxon>
        <taxon>Bacillati</taxon>
        <taxon>Bacillota</taxon>
        <taxon>Bacilli</taxon>
        <taxon>Bacillales</taxon>
        <taxon>Paenibacillaceae</taxon>
        <taxon>Paenibacillus</taxon>
    </lineage>
</organism>
<name>A0ABT9C771_9BACL</name>
<dbReference type="EMBL" id="JAUQTB010000001">
    <property type="protein sequence ID" value="MDO7905086.1"/>
    <property type="molecule type" value="Genomic_DNA"/>
</dbReference>